<organism evidence="2 3">
    <name type="scientific">Phialocephala subalpina</name>
    <dbReference type="NCBI Taxonomy" id="576137"/>
    <lineage>
        <taxon>Eukaryota</taxon>
        <taxon>Fungi</taxon>
        <taxon>Dikarya</taxon>
        <taxon>Ascomycota</taxon>
        <taxon>Pezizomycotina</taxon>
        <taxon>Leotiomycetes</taxon>
        <taxon>Helotiales</taxon>
        <taxon>Mollisiaceae</taxon>
        <taxon>Phialocephala</taxon>
        <taxon>Phialocephala fortinii species complex</taxon>
    </lineage>
</organism>
<evidence type="ECO:0000256" key="1">
    <source>
        <dbReference type="SAM" id="MobiDB-lite"/>
    </source>
</evidence>
<gene>
    <name evidence="2" type="ORF">PAC_01501</name>
</gene>
<accession>A0A1L7WFS6</accession>
<dbReference type="Proteomes" id="UP000184330">
    <property type="component" value="Unassembled WGS sequence"/>
</dbReference>
<feature type="compositionally biased region" description="Basic and acidic residues" evidence="1">
    <location>
        <begin position="41"/>
        <end position="56"/>
    </location>
</feature>
<protein>
    <submittedName>
        <fullName evidence="2">Uncharacterized protein</fullName>
    </submittedName>
</protein>
<dbReference type="EMBL" id="FJOG01000002">
    <property type="protein sequence ID" value="CZR51624.1"/>
    <property type="molecule type" value="Genomic_DNA"/>
</dbReference>
<keyword evidence="3" id="KW-1185">Reference proteome</keyword>
<dbReference type="AlphaFoldDB" id="A0A1L7WFS6"/>
<evidence type="ECO:0000313" key="2">
    <source>
        <dbReference type="EMBL" id="CZR51624.1"/>
    </source>
</evidence>
<reference evidence="2 3" key="1">
    <citation type="submission" date="2016-03" db="EMBL/GenBank/DDBJ databases">
        <authorList>
            <person name="Ploux O."/>
        </authorList>
    </citation>
    <scope>NUCLEOTIDE SEQUENCE [LARGE SCALE GENOMIC DNA]</scope>
    <source>
        <strain evidence="2 3">UAMH 11012</strain>
    </source>
</reference>
<sequence>MSAHSYQVWSFTCGHELASPHPKPGYGLPDLKTSPEQCPSSKEELRKTSISEAQRKKNNEDVVNEFEKMLSRCNTLWAGKIAGTEKERSARDVFAEAVESLLEKVSFLMKTEETLSKSNHLLNIAENNEKLKDLQTKLYKLSENFSDKVDPRLKVLEQKLGVCGKEFLEIVKAVSARREGQFIL</sequence>
<feature type="region of interest" description="Disordered" evidence="1">
    <location>
        <begin position="22"/>
        <end position="56"/>
    </location>
</feature>
<proteinExistence type="predicted"/>
<evidence type="ECO:0000313" key="3">
    <source>
        <dbReference type="Proteomes" id="UP000184330"/>
    </source>
</evidence>
<name>A0A1L7WFS6_9HELO</name>